<dbReference type="Proteomes" id="UP001604336">
    <property type="component" value="Unassembled WGS sequence"/>
</dbReference>
<comment type="similarity">
    <text evidence="4">Belongs to the ubiquitin-conjugating enzyme family.</text>
</comment>
<protein>
    <submittedName>
        <fullName evidence="6">Ubiquitin-protein ligase</fullName>
    </submittedName>
</protein>
<evidence type="ECO:0000313" key="6">
    <source>
        <dbReference type="EMBL" id="KAL2480839.1"/>
    </source>
</evidence>
<dbReference type="GO" id="GO:0005524">
    <property type="term" value="F:ATP binding"/>
    <property type="evidence" value="ECO:0007669"/>
    <property type="project" value="UniProtKB-UniRule"/>
</dbReference>
<feature type="domain" description="UBC core" evidence="5">
    <location>
        <begin position="121"/>
        <end position="274"/>
    </location>
</feature>
<keyword evidence="6" id="KW-0436">Ligase</keyword>
<dbReference type="SUPFAM" id="SSF54495">
    <property type="entry name" value="UBC-like"/>
    <property type="match status" value="1"/>
</dbReference>
<dbReference type="Gene3D" id="3.10.110.10">
    <property type="entry name" value="Ubiquitin Conjugating Enzyme"/>
    <property type="match status" value="1"/>
</dbReference>
<keyword evidence="7" id="KW-1185">Reference proteome</keyword>
<comment type="caution">
    <text evidence="6">The sequence shown here is derived from an EMBL/GenBank/DDBJ whole genome shotgun (WGS) entry which is preliminary data.</text>
</comment>
<evidence type="ECO:0000256" key="2">
    <source>
        <dbReference type="ARBA" id="ARBA00022786"/>
    </source>
</evidence>
<dbReference type="EMBL" id="JBFOLK010000010">
    <property type="protein sequence ID" value="KAL2480839.1"/>
    <property type="molecule type" value="Genomic_DNA"/>
</dbReference>
<dbReference type="SMART" id="SM00212">
    <property type="entry name" value="UBCc"/>
    <property type="match status" value="1"/>
</dbReference>
<keyword evidence="4" id="KW-0067">ATP-binding</keyword>
<keyword evidence="1" id="KW-0808">Transferase</keyword>
<evidence type="ECO:0000259" key="5">
    <source>
        <dbReference type="PROSITE" id="PS50127"/>
    </source>
</evidence>
<evidence type="ECO:0000256" key="3">
    <source>
        <dbReference type="PROSITE-ProRule" id="PRU10133"/>
    </source>
</evidence>
<proteinExistence type="inferred from homology"/>
<name>A0ABD1QY84_9LAMI</name>
<reference evidence="7" key="1">
    <citation type="submission" date="2024-07" db="EMBL/GenBank/DDBJ databases">
        <title>Two chromosome-level genome assemblies of Korean endemic species Abeliophyllum distichum and Forsythia ovata (Oleaceae).</title>
        <authorList>
            <person name="Jang H."/>
        </authorList>
    </citation>
    <scope>NUCLEOTIDE SEQUENCE [LARGE SCALE GENOMIC DNA]</scope>
</reference>
<dbReference type="PROSITE" id="PS00183">
    <property type="entry name" value="UBC_1"/>
    <property type="match status" value="1"/>
</dbReference>
<keyword evidence="2 4" id="KW-0833">Ubl conjugation pathway</keyword>
<dbReference type="CDD" id="cd23804">
    <property type="entry name" value="UBCc_UBE2S"/>
    <property type="match status" value="1"/>
</dbReference>
<accession>A0ABD1QY84</accession>
<evidence type="ECO:0000256" key="4">
    <source>
        <dbReference type="RuleBase" id="RU362109"/>
    </source>
</evidence>
<dbReference type="GO" id="GO:0016740">
    <property type="term" value="F:transferase activity"/>
    <property type="evidence" value="ECO:0007669"/>
    <property type="project" value="UniProtKB-KW"/>
</dbReference>
<feature type="active site" description="Glycyl thioester intermediate" evidence="3">
    <location>
        <position position="212"/>
    </location>
</feature>
<dbReference type="PANTHER" id="PTHR24068">
    <property type="entry name" value="UBIQUITIN-CONJUGATING ENZYME E2"/>
    <property type="match status" value="1"/>
</dbReference>
<dbReference type="InterPro" id="IPR016135">
    <property type="entry name" value="UBQ-conjugating_enzyme/RWD"/>
</dbReference>
<dbReference type="InterPro" id="IPR000608">
    <property type="entry name" value="UBC"/>
</dbReference>
<evidence type="ECO:0000313" key="7">
    <source>
        <dbReference type="Proteomes" id="UP001604336"/>
    </source>
</evidence>
<organism evidence="6 7">
    <name type="scientific">Abeliophyllum distichum</name>
    <dbReference type="NCBI Taxonomy" id="126358"/>
    <lineage>
        <taxon>Eukaryota</taxon>
        <taxon>Viridiplantae</taxon>
        <taxon>Streptophyta</taxon>
        <taxon>Embryophyta</taxon>
        <taxon>Tracheophyta</taxon>
        <taxon>Spermatophyta</taxon>
        <taxon>Magnoliopsida</taxon>
        <taxon>eudicotyledons</taxon>
        <taxon>Gunneridae</taxon>
        <taxon>Pentapetalae</taxon>
        <taxon>asterids</taxon>
        <taxon>lamiids</taxon>
        <taxon>Lamiales</taxon>
        <taxon>Oleaceae</taxon>
        <taxon>Forsythieae</taxon>
        <taxon>Abeliophyllum</taxon>
    </lineage>
</organism>
<dbReference type="GO" id="GO:0016874">
    <property type="term" value="F:ligase activity"/>
    <property type="evidence" value="ECO:0007669"/>
    <property type="project" value="UniProtKB-KW"/>
</dbReference>
<dbReference type="Pfam" id="PF00179">
    <property type="entry name" value="UQ_con"/>
    <property type="match status" value="1"/>
</dbReference>
<gene>
    <name evidence="6" type="ORF">Adt_33805</name>
</gene>
<evidence type="ECO:0000256" key="1">
    <source>
        <dbReference type="ARBA" id="ARBA00022679"/>
    </source>
</evidence>
<sequence length="300" mass="34267">MDVTANNLRLSIAHIGKTVIMPCFSLSQVQLQDVNHMPKMKKNLFSMAQLTSSDSKERDGRFIALKIRTSKLSQTEGDDEEVDAQGSSSARDQRRRGVCCQYGKAHQLPCQESNYRAKISCPLELIHSDVFGLVKQQLIRSMRYMVTFIDNFSRSQLLLRVIIYNFAAGTPYANGVFHMKLILSHDFPQSPPKGYFMTKFFHPNIATNGEICVNALKKDWNSILGIRHVLIVIRCLLIEPFPESALNEQAGKTLLEKYEEYARHARLHRNTCSQAKVEVQNRRDLSVNYCPKCRTDKHLS</sequence>
<dbReference type="PROSITE" id="PS50127">
    <property type="entry name" value="UBC_2"/>
    <property type="match status" value="1"/>
</dbReference>
<dbReference type="AlphaFoldDB" id="A0ABD1QY84"/>
<keyword evidence="4" id="KW-0547">Nucleotide-binding</keyword>
<dbReference type="InterPro" id="IPR023313">
    <property type="entry name" value="UBQ-conjugating_AS"/>
</dbReference>